<dbReference type="GO" id="GO:0005737">
    <property type="term" value="C:cytoplasm"/>
    <property type="evidence" value="ECO:0007669"/>
    <property type="project" value="TreeGrafter"/>
</dbReference>
<keyword evidence="15" id="KW-1185">Reference proteome</keyword>
<dbReference type="InterPro" id="IPR011268">
    <property type="entry name" value="Purine_phosphorylase"/>
</dbReference>
<dbReference type="NCBIfam" id="NF006054">
    <property type="entry name" value="PRK08202.1"/>
    <property type="match status" value="1"/>
</dbReference>
<feature type="domain" description="Nucleoside phosphorylase" evidence="13">
    <location>
        <begin position="77"/>
        <end position="330"/>
    </location>
</feature>
<gene>
    <name evidence="14" type="ORF">CSKR_109940</name>
</gene>
<dbReference type="FunFam" id="3.40.50.1580:FF:000004">
    <property type="entry name" value="Purine nucleoside phosphorylase"/>
    <property type="match status" value="1"/>
</dbReference>
<comment type="similarity">
    <text evidence="2">Belongs to the PNP/MTAP phosphorylase family.</text>
</comment>
<evidence type="ECO:0000256" key="1">
    <source>
        <dbReference type="ARBA" id="ARBA00005058"/>
    </source>
</evidence>
<dbReference type="PANTHER" id="PTHR11904">
    <property type="entry name" value="METHYLTHIOADENOSINE/PURINE NUCLEOSIDE PHOSPHORYLASE"/>
    <property type="match status" value="1"/>
</dbReference>
<evidence type="ECO:0000256" key="9">
    <source>
        <dbReference type="ARBA" id="ARBA00023950"/>
    </source>
</evidence>
<comment type="pathway">
    <text evidence="1">Purine metabolism; purine nucleoside salvage.</text>
</comment>
<evidence type="ECO:0000313" key="15">
    <source>
        <dbReference type="Proteomes" id="UP000286415"/>
    </source>
</evidence>
<dbReference type="OrthoDB" id="10261782at2759"/>
<dbReference type="NCBIfam" id="TIGR01700">
    <property type="entry name" value="PNPH"/>
    <property type="match status" value="1"/>
</dbReference>
<reference evidence="14 15" key="1">
    <citation type="journal article" date="2018" name="Biotechnol. Adv.">
        <title>Improved genomic resources and new bioinformatic workflow for the carcinogenic parasite Clonorchis sinensis: Biotechnological implications.</title>
        <authorList>
            <person name="Wang D."/>
            <person name="Korhonen P.K."/>
            <person name="Gasser R.B."/>
            <person name="Young N.D."/>
        </authorList>
    </citation>
    <scope>NUCLEOTIDE SEQUENCE [LARGE SCALE GENOMIC DNA]</scope>
    <source>
        <strain evidence="14">Cs-k2</strain>
    </source>
</reference>
<comment type="catalytic activity">
    <reaction evidence="8">
        <text>2'-deoxyguanosine + phosphate = 2-deoxy-alpha-D-ribose 1-phosphate + guanine</text>
        <dbReference type="Rhea" id="RHEA:27738"/>
        <dbReference type="ChEBI" id="CHEBI:16235"/>
        <dbReference type="ChEBI" id="CHEBI:17172"/>
        <dbReference type="ChEBI" id="CHEBI:43474"/>
        <dbReference type="ChEBI" id="CHEBI:57259"/>
        <dbReference type="EC" id="2.4.2.1"/>
    </reaction>
</comment>
<name>A0A8T1M365_CLOSI</name>
<dbReference type="CDD" id="cd09009">
    <property type="entry name" value="PNP-EcPNPII_like"/>
    <property type="match status" value="1"/>
</dbReference>
<organism evidence="14 15">
    <name type="scientific">Clonorchis sinensis</name>
    <name type="common">Chinese liver fluke</name>
    <dbReference type="NCBI Taxonomy" id="79923"/>
    <lineage>
        <taxon>Eukaryota</taxon>
        <taxon>Metazoa</taxon>
        <taxon>Spiralia</taxon>
        <taxon>Lophotrochozoa</taxon>
        <taxon>Platyhelminthes</taxon>
        <taxon>Trematoda</taxon>
        <taxon>Digenea</taxon>
        <taxon>Opisthorchiida</taxon>
        <taxon>Opisthorchiata</taxon>
        <taxon>Opisthorchiidae</taxon>
        <taxon>Clonorchis</taxon>
    </lineage>
</organism>
<keyword evidence="5" id="KW-0328">Glycosyltransferase</keyword>
<evidence type="ECO:0000256" key="11">
    <source>
        <dbReference type="ARBA" id="ARBA00031036"/>
    </source>
</evidence>
<comment type="caution">
    <text evidence="14">The sequence shown here is derived from an EMBL/GenBank/DDBJ whole genome shotgun (WGS) entry which is preliminary data.</text>
</comment>
<reference evidence="14 15" key="2">
    <citation type="journal article" date="2021" name="Genomics">
        <title>High-quality reference genome for Clonorchis sinensis.</title>
        <authorList>
            <person name="Young N.D."/>
            <person name="Stroehlein A.J."/>
            <person name="Kinkar L."/>
            <person name="Wang T."/>
            <person name="Sohn W.M."/>
            <person name="Chang B.C.H."/>
            <person name="Kaur P."/>
            <person name="Weisz D."/>
            <person name="Dudchenko O."/>
            <person name="Aiden E.L."/>
            <person name="Korhonen P.K."/>
            <person name="Gasser R.B."/>
        </authorList>
    </citation>
    <scope>NUCLEOTIDE SEQUENCE [LARGE SCALE GENOMIC DNA]</scope>
    <source>
        <strain evidence="14">Cs-k2</strain>
    </source>
</reference>
<evidence type="ECO:0000256" key="5">
    <source>
        <dbReference type="ARBA" id="ARBA00022676"/>
    </source>
</evidence>
<dbReference type="NCBIfam" id="TIGR01697">
    <property type="entry name" value="PNPH-PUNA-XAPA"/>
    <property type="match status" value="1"/>
</dbReference>
<dbReference type="InterPro" id="IPR035994">
    <property type="entry name" value="Nucleoside_phosphorylase_sf"/>
</dbReference>
<keyword evidence="6" id="KW-0808">Transferase</keyword>
<comment type="catalytic activity">
    <reaction evidence="10">
        <text>guanosine + phosphate = alpha-D-ribose 1-phosphate + guanine</text>
        <dbReference type="Rhea" id="RHEA:13233"/>
        <dbReference type="ChEBI" id="CHEBI:16235"/>
        <dbReference type="ChEBI" id="CHEBI:16750"/>
        <dbReference type="ChEBI" id="CHEBI:43474"/>
        <dbReference type="ChEBI" id="CHEBI:57720"/>
        <dbReference type="EC" id="2.4.2.1"/>
    </reaction>
</comment>
<dbReference type="GO" id="GO:0004731">
    <property type="term" value="F:purine-nucleoside phosphorylase activity"/>
    <property type="evidence" value="ECO:0007669"/>
    <property type="project" value="UniProtKB-EC"/>
</dbReference>
<dbReference type="Pfam" id="PF01048">
    <property type="entry name" value="PNP_UDP_1"/>
    <property type="match status" value="1"/>
</dbReference>
<evidence type="ECO:0000313" key="14">
    <source>
        <dbReference type="EMBL" id="KAG5443408.1"/>
    </source>
</evidence>
<dbReference type="PANTHER" id="PTHR11904:SF9">
    <property type="entry name" value="PURINE NUCLEOSIDE PHOSPHORYLASE-RELATED"/>
    <property type="match status" value="1"/>
</dbReference>
<evidence type="ECO:0000256" key="3">
    <source>
        <dbReference type="ARBA" id="ARBA00011886"/>
    </source>
</evidence>
<evidence type="ECO:0000259" key="13">
    <source>
        <dbReference type="Pfam" id="PF01048"/>
    </source>
</evidence>
<evidence type="ECO:0000256" key="7">
    <source>
        <dbReference type="ARBA" id="ARBA00023918"/>
    </source>
</evidence>
<dbReference type="Gene3D" id="3.40.50.1580">
    <property type="entry name" value="Nucleoside phosphorylase domain"/>
    <property type="match status" value="1"/>
</dbReference>
<evidence type="ECO:0000256" key="6">
    <source>
        <dbReference type="ARBA" id="ARBA00022679"/>
    </source>
</evidence>
<comment type="catalytic activity">
    <reaction evidence="9">
        <text>2'-deoxyinosine + phosphate = 2-deoxy-alpha-D-ribose 1-phosphate + hypoxanthine</text>
        <dbReference type="Rhea" id="RHEA:27750"/>
        <dbReference type="ChEBI" id="CHEBI:17368"/>
        <dbReference type="ChEBI" id="CHEBI:28997"/>
        <dbReference type="ChEBI" id="CHEBI:43474"/>
        <dbReference type="ChEBI" id="CHEBI:57259"/>
        <dbReference type="EC" id="2.4.2.1"/>
    </reaction>
</comment>
<dbReference type="EC" id="2.4.2.1" evidence="3"/>
<dbReference type="GO" id="GO:0009116">
    <property type="term" value="P:nucleoside metabolic process"/>
    <property type="evidence" value="ECO:0007669"/>
    <property type="project" value="InterPro"/>
</dbReference>
<protein>
    <recommendedName>
        <fullName evidence="4">Purine nucleoside phosphorylase</fullName>
        <ecNumber evidence="3">2.4.2.1</ecNumber>
    </recommendedName>
    <alternativeName>
        <fullName evidence="12">Inosine phosphorylase</fullName>
    </alternativeName>
    <alternativeName>
        <fullName evidence="11">Inosine-guanosine phosphorylase</fullName>
    </alternativeName>
</protein>
<sequence length="332" mass="36600">MQAGHACHHESAANVIKLTYTKYMDQLSSRTFSGRIGTYNKKNKLSKLLFEMTTANFEDVNAIAQFIKSKVDLTPEVGIICGSGLGKLADAVQNSKVLAYRDISGFPQSTVEGHKGNLVFGTMGDKKVVVMQGRFHPYEGYSNHQIAIPIRVMKQLGVKTILASNAAGALNRQLKLGDLVMIKDHIYLPGLCLNNVLVGKNEDRFGPRFPAISDAYDPHLRLLFKQIAEEQHVSDAVQEGVYVFCGGPAYESIAECKMLLMMGADVTGMSTVPEVVVARHCGMKVFAVSLITNISVMDYGTKQAANHDEVLEVATKRTELLQRLFEELIKRM</sequence>
<evidence type="ECO:0000256" key="2">
    <source>
        <dbReference type="ARBA" id="ARBA00006751"/>
    </source>
</evidence>
<comment type="catalytic activity">
    <reaction evidence="7">
        <text>inosine + phosphate = alpha-D-ribose 1-phosphate + hypoxanthine</text>
        <dbReference type="Rhea" id="RHEA:27646"/>
        <dbReference type="ChEBI" id="CHEBI:17368"/>
        <dbReference type="ChEBI" id="CHEBI:17596"/>
        <dbReference type="ChEBI" id="CHEBI:43474"/>
        <dbReference type="ChEBI" id="CHEBI:57720"/>
        <dbReference type="EC" id="2.4.2.1"/>
    </reaction>
</comment>
<evidence type="ECO:0000256" key="12">
    <source>
        <dbReference type="ARBA" id="ARBA00033072"/>
    </source>
</evidence>
<accession>A0A8T1M365</accession>
<evidence type="ECO:0000256" key="8">
    <source>
        <dbReference type="ARBA" id="ARBA00023929"/>
    </source>
</evidence>
<evidence type="ECO:0000256" key="10">
    <source>
        <dbReference type="ARBA" id="ARBA00023970"/>
    </source>
</evidence>
<evidence type="ECO:0000256" key="4">
    <source>
        <dbReference type="ARBA" id="ARBA00013834"/>
    </source>
</evidence>
<dbReference type="Proteomes" id="UP000286415">
    <property type="component" value="Unassembled WGS sequence"/>
</dbReference>
<dbReference type="InterPro" id="IPR000845">
    <property type="entry name" value="Nucleoside_phosphorylase_d"/>
</dbReference>
<dbReference type="InterPro" id="IPR011270">
    <property type="entry name" value="Pur_Nuc_Pase_Ino/Guo-sp"/>
</dbReference>
<dbReference type="EMBL" id="NIRI02000056">
    <property type="protein sequence ID" value="KAG5443408.1"/>
    <property type="molecule type" value="Genomic_DNA"/>
</dbReference>
<dbReference type="SUPFAM" id="SSF53167">
    <property type="entry name" value="Purine and uridine phosphorylases"/>
    <property type="match status" value="1"/>
</dbReference>
<dbReference type="AlphaFoldDB" id="A0A8T1M365"/>
<proteinExistence type="inferred from homology"/>